<sequence length="81" mass="9162">MSSTANSAAGVELRDLYALNIMATRIVSKMLQLGKCLKTIIHADYPEQWPDLLHWVKHNFQDQQVRRELIVAAGIAIDHCC</sequence>
<dbReference type="Gene3D" id="1.25.10.10">
    <property type="entry name" value="Leucine-rich Repeat Variant"/>
    <property type="match status" value="1"/>
</dbReference>
<dbReference type="EnsemblPlants" id="AUR62026438-RA">
    <property type="protein sequence ID" value="AUR62026438-RA:cds"/>
    <property type="gene ID" value="AUR62026438"/>
</dbReference>
<name>A0A803MBH1_CHEQI</name>
<dbReference type="InterPro" id="IPR011989">
    <property type="entry name" value="ARM-like"/>
</dbReference>
<reference evidence="1" key="2">
    <citation type="submission" date="2021-03" db="UniProtKB">
        <authorList>
            <consortium name="EnsemblPlants"/>
        </authorList>
    </citation>
    <scope>IDENTIFICATION</scope>
</reference>
<keyword evidence="2" id="KW-1185">Reference proteome</keyword>
<dbReference type="Proteomes" id="UP000596660">
    <property type="component" value="Unplaced"/>
</dbReference>
<proteinExistence type="predicted"/>
<protein>
    <submittedName>
        <fullName evidence="1">Uncharacterized protein</fullName>
    </submittedName>
</protein>
<dbReference type="Gramene" id="AUR62026438-RA">
    <property type="protein sequence ID" value="AUR62026438-RA:cds"/>
    <property type="gene ID" value="AUR62026438"/>
</dbReference>
<reference evidence="1" key="1">
    <citation type="journal article" date="2017" name="Nature">
        <title>The genome of Chenopodium quinoa.</title>
        <authorList>
            <person name="Jarvis D.E."/>
            <person name="Ho Y.S."/>
            <person name="Lightfoot D.J."/>
            <person name="Schmoeckel S.M."/>
            <person name="Li B."/>
            <person name="Borm T.J.A."/>
            <person name="Ohyanagi H."/>
            <person name="Mineta K."/>
            <person name="Michell C.T."/>
            <person name="Saber N."/>
            <person name="Kharbatia N.M."/>
            <person name="Rupper R.R."/>
            <person name="Sharp A.R."/>
            <person name="Dally N."/>
            <person name="Boughton B.A."/>
            <person name="Woo Y.H."/>
            <person name="Gao G."/>
            <person name="Schijlen E.G.W.M."/>
            <person name="Guo X."/>
            <person name="Momin A.A."/>
            <person name="Negrao S."/>
            <person name="Al-Babili S."/>
            <person name="Gehring C."/>
            <person name="Roessner U."/>
            <person name="Jung C."/>
            <person name="Murphy K."/>
            <person name="Arold S.T."/>
            <person name="Gojobori T."/>
            <person name="van der Linden C.G."/>
            <person name="van Loo E.N."/>
            <person name="Jellen E.N."/>
            <person name="Maughan P.J."/>
            <person name="Tester M."/>
        </authorList>
    </citation>
    <scope>NUCLEOTIDE SEQUENCE [LARGE SCALE GENOMIC DNA]</scope>
    <source>
        <strain evidence="1">cv. PI 614886</strain>
    </source>
</reference>
<evidence type="ECO:0000313" key="1">
    <source>
        <dbReference type="EnsemblPlants" id="AUR62026438-RA:cds"/>
    </source>
</evidence>
<evidence type="ECO:0000313" key="2">
    <source>
        <dbReference type="Proteomes" id="UP000596660"/>
    </source>
</evidence>
<accession>A0A803MBH1</accession>
<dbReference type="AlphaFoldDB" id="A0A803MBH1"/>
<organism evidence="1 2">
    <name type="scientific">Chenopodium quinoa</name>
    <name type="common">Quinoa</name>
    <dbReference type="NCBI Taxonomy" id="63459"/>
    <lineage>
        <taxon>Eukaryota</taxon>
        <taxon>Viridiplantae</taxon>
        <taxon>Streptophyta</taxon>
        <taxon>Embryophyta</taxon>
        <taxon>Tracheophyta</taxon>
        <taxon>Spermatophyta</taxon>
        <taxon>Magnoliopsida</taxon>
        <taxon>eudicotyledons</taxon>
        <taxon>Gunneridae</taxon>
        <taxon>Pentapetalae</taxon>
        <taxon>Caryophyllales</taxon>
        <taxon>Chenopodiaceae</taxon>
        <taxon>Chenopodioideae</taxon>
        <taxon>Atripliceae</taxon>
        <taxon>Chenopodium</taxon>
    </lineage>
</organism>